<dbReference type="Proteomes" id="UP000254326">
    <property type="component" value="Unassembled WGS sequence"/>
</dbReference>
<keyword evidence="1 4" id="KW-0808">Transferase</keyword>
<reference evidence="4 5" key="1">
    <citation type="submission" date="2018-06" db="EMBL/GenBank/DDBJ databases">
        <title>Marinomonas sp. YLB-05 draft genome sequence.</title>
        <authorList>
            <person name="Yu L."/>
            <person name="Tang X."/>
        </authorList>
    </citation>
    <scope>NUCLEOTIDE SEQUENCE [LARGE SCALE GENOMIC DNA]</scope>
    <source>
        <strain evidence="4 5">YLB-05</strain>
    </source>
</reference>
<dbReference type="Pfam" id="PF00583">
    <property type="entry name" value="Acetyltransf_1"/>
    <property type="match status" value="1"/>
</dbReference>
<organism evidence="4 5">
    <name type="scientific">Marinomonas piezotolerans</name>
    <dbReference type="NCBI Taxonomy" id="2213058"/>
    <lineage>
        <taxon>Bacteria</taxon>
        <taxon>Pseudomonadati</taxon>
        <taxon>Pseudomonadota</taxon>
        <taxon>Gammaproteobacteria</taxon>
        <taxon>Oceanospirillales</taxon>
        <taxon>Oceanospirillaceae</taxon>
        <taxon>Marinomonas</taxon>
    </lineage>
</organism>
<gene>
    <name evidence="4" type="ORF">DN730_14810</name>
</gene>
<dbReference type="RefSeq" id="WP_115468929.1">
    <property type="nucleotide sequence ID" value="NZ_QKRA01000008.1"/>
</dbReference>
<evidence type="ECO:0000259" key="3">
    <source>
        <dbReference type="PROSITE" id="PS51186"/>
    </source>
</evidence>
<dbReference type="SUPFAM" id="SSF55729">
    <property type="entry name" value="Acyl-CoA N-acyltransferases (Nat)"/>
    <property type="match status" value="1"/>
</dbReference>
<dbReference type="CDD" id="cd04301">
    <property type="entry name" value="NAT_SF"/>
    <property type="match status" value="1"/>
</dbReference>
<proteinExistence type="predicted"/>
<keyword evidence="2" id="KW-0012">Acyltransferase</keyword>
<dbReference type="PANTHER" id="PTHR43420">
    <property type="entry name" value="ACETYLTRANSFERASE"/>
    <property type="match status" value="1"/>
</dbReference>
<evidence type="ECO:0000313" key="5">
    <source>
        <dbReference type="Proteomes" id="UP000254326"/>
    </source>
</evidence>
<dbReference type="EMBL" id="QKRA01000008">
    <property type="protein sequence ID" value="RDL43247.1"/>
    <property type="molecule type" value="Genomic_DNA"/>
</dbReference>
<dbReference type="GO" id="GO:0016747">
    <property type="term" value="F:acyltransferase activity, transferring groups other than amino-acyl groups"/>
    <property type="evidence" value="ECO:0007669"/>
    <property type="project" value="InterPro"/>
</dbReference>
<dbReference type="InterPro" id="IPR050680">
    <property type="entry name" value="YpeA/RimI_acetyltransf"/>
</dbReference>
<dbReference type="OrthoDB" id="1178186at2"/>
<evidence type="ECO:0000256" key="2">
    <source>
        <dbReference type="ARBA" id="ARBA00023315"/>
    </source>
</evidence>
<dbReference type="PANTHER" id="PTHR43420:SF12">
    <property type="entry name" value="N-ACETYLTRANSFERASE DOMAIN-CONTAINING PROTEIN"/>
    <property type="match status" value="1"/>
</dbReference>
<feature type="domain" description="N-acetyltransferase" evidence="3">
    <location>
        <begin position="2"/>
        <end position="138"/>
    </location>
</feature>
<sequence>MIRYEIVSITAAEALTVRHQVLWPDKPPSFSMVVGDDTAQHFGIRIDGQLVCVASLYLSERAARLRKFATLPAFQGHGIGTQMLQYLIDTVKHDEQLECLWLDARETALSFYQRFGFVVEGERFHKGEIAYFRVSQPL</sequence>
<dbReference type="PROSITE" id="PS51186">
    <property type="entry name" value="GNAT"/>
    <property type="match status" value="1"/>
</dbReference>
<keyword evidence="5" id="KW-1185">Reference proteome</keyword>
<accession>A0A370U641</accession>
<evidence type="ECO:0000256" key="1">
    <source>
        <dbReference type="ARBA" id="ARBA00022679"/>
    </source>
</evidence>
<evidence type="ECO:0000313" key="4">
    <source>
        <dbReference type="EMBL" id="RDL43247.1"/>
    </source>
</evidence>
<dbReference type="InterPro" id="IPR016181">
    <property type="entry name" value="Acyl_CoA_acyltransferase"/>
</dbReference>
<name>A0A370U641_9GAMM</name>
<dbReference type="Gene3D" id="3.40.630.30">
    <property type="match status" value="1"/>
</dbReference>
<protein>
    <submittedName>
        <fullName evidence="4">GNAT family N-acetyltransferase</fullName>
    </submittedName>
</protein>
<comment type="caution">
    <text evidence="4">The sequence shown here is derived from an EMBL/GenBank/DDBJ whole genome shotgun (WGS) entry which is preliminary data.</text>
</comment>
<dbReference type="InterPro" id="IPR000182">
    <property type="entry name" value="GNAT_dom"/>
</dbReference>
<dbReference type="AlphaFoldDB" id="A0A370U641"/>